<name>A0A645GBT0_9ZZZZ</name>
<dbReference type="AlphaFoldDB" id="A0A645GBT0"/>
<reference evidence="2" key="1">
    <citation type="submission" date="2019-08" db="EMBL/GenBank/DDBJ databases">
        <authorList>
            <person name="Kucharzyk K."/>
            <person name="Murdoch R.W."/>
            <person name="Higgins S."/>
            <person name="Loffler F."/>
        </authorList>
    </citation>
    <scope>NUCLEOTIDE SEQUENCE</scope>
</reference>
<sequence>MQRAVEKIKGKSLEEIARIEVFKPLGMVHTSYEWMDEYDSTAVCGYNKEGVNHGQGRHPRANAAYTLRTTAEDYSRFLSALATGKGLKPRTHREQFRPFVQAIRNENRKRECENFVFWGLGVGIEKNPELGNIIFHWGDNGNFKALFILIPRRFGHHSSQLVYFTNSAYGHDIIDKITRLFFNNKEPLKIDKWVNE</sequence>
<organism evidence="2">
    <name type="scientific">bioreactor metagenome</name>
    <dbReference type="NCBI Taxonomy" id="1076179"/>
    <lineage>
        <taxon>unclassified sequences</taxon>
        <taxon>metagenomes</taxon>
        <taxon>ecological metagenomes</taxon>
    </lineage>
</organism>
<gene>
    <name evidence="2" type="ORF">SDC9_170898</name>
</gene>
<comment type="caution">
    <text evidence="2">The sequence shown here is derived from an EMBL/GenBank/DDBJ whole genome shotgun (WGS) entry which is preliminary data.</text>
</comment>
<evidence type="ECO:0000313" key="2">
    <source>
        <dbReference type="EMBL" id="MPN23510.1"/>
    </source>
</evidence>
<dbReference type="Gene3D" id="3.40.710.10">
    <property type="entry name" value="DD-peptidase/beta-lactamase superfamily"/>
    <property type="match status" value="1"/>
</dbReference>
<dbReference type="SUPFAM" id="SSF56601">
    <property type="entry name" value="beta-lactamase/transpeptidase-like"/>
    <property type="match status" value="1"/>
</dbReference>
<dbReference type="Pfam" id="PF00144">
    <property type="entry name" value="Beta-lactamase"/>
    <property type="match status" value="1"/>
</dbReference>
<dbReference type="InterPro" id="IPR012338">
    <property type="entry name" value="Beta-lactam/transpept-like"/>
</dbReference>
<proteinExistence type="predicted"/>
<dbReference type="InterPro" id="IPR001466">
    <property type="entry name" value="Beta-lactam-related"/>
</dbReference>
<evidence type="ECO:0000259" key="1">
    <source>
        <dbReference type="Pfam" id="PF00144"/>
    </source>
</evidence>
<dbReference type="EMBL" id="VSSQ01072046">
    <property type="protein sequence ID" value="MPN23510.1"/>
    <property type="molecule type" value="Genomic_DNA"/>
</dbReference>
<protein>
    <recommendedName>
        <fullName evidence="1">Beta-lactamase-related domain-containing protein</fullName>
    </recommendedName>
</protein>
<accession>A0A645GBT0</accession>
<feature type="domain" description="Beta-lactamase-related" evidence="1">
    <location>
        <begin position="3"/>
        <end position="171"/>
    </location>
</feature>